<keyword evidence="1" id="KW-0812">Transmembrane</keyword>
<organism evidence="2 3">
    <name type="scientific">Bacillus spongiae</name>
    <dbReference type="NCBI Taxonomy" id="2683610"/>
    <lineage>
        <taxon>Bacteria</taxon>
        <taxon>Bacillati</taxon>
        <taxon>Bacillota</taxon>
        <taxon>Bacilli</taxon>
        <taxon>Bacillales</taxon>
        <taxon>Bacillaceae</taxon>
        <taxon>Bacillus</taxon>
    </lineage>
</organism>
<evidence type="ECO:0000256" key="1">
    <source>
        <dbReference type="SAM" id="Phobius"/>
    </source>
</evidence>
<keyword evidence="3" id="KW-1185">Reference proteome</keyword>
<name>A0ABU8HDR6_9BACI</name>
<protein>
    <recommendedName>
        <fullName evidence="4">DUF4383 domain-containing protein</fullName>
    </recommendedName>
</protein>
<feature type="transmembrane region" description="Helical" evidence="1">
    <location>
        <begin position="41"/>
        <end position="59"/>
    </location>
</feature>
<feature type="transmembrane region" description="Helical" evidence="1">
    <location>
        <begin position="71"/>
        <end position="93"/>
    </location>
</feature>
<feature type="transmembrane region" description="Helical" evidence="1">
    <location>
        <begin position="105"/>
        <end position="124"/>
    </location>
</feature>
<feature type="transmembrane region" description="Helical" evidence="1">
    <location>
        <begin position="12"/>
        <end position="29"/>
    </location>
</feature>
<dbReference type="Proteomes" id="UP001312865">
    <property type="component" value="Unassembled WGS sequence"/>
</dbReference>
<reference evidence="2 3" key="1">
    <citation type="journal article" date="2018" name="J. Microbiol.">
        <title>Bacillus spongiae sp. nov., isolated from sponge of Jeju Island.</title>
        <authorList>
            <person name="Lee G.E."/>
            <person name="Im W.T."/>
            <person name="Park J.S."/>
        </authorList>
    </citation>
    <scope>NUCLEOTIDE SEQUENCE [LARGE SCALE GENOMIC DNA]</scope>
    <source>
        <strain evidence="2 3">135PIL107-10</strain>
    </source>
</reference>
<dbReference type="RefSeq" id="WP_336586937.1">
    <property type="nucleotide sequence ID" value="NZ_JBBAXC010000007.1"/>
</dbReference>
<keyword evidence="1" id="KW-0472">Membrane</keyword>
<evidence type="ECO:0000313" key="3">
    <source>
        <dbReference type="Proteomes" id="UP001312865"/>
    </source>
</evidence>
<evidence type="ECO:0008006" key="4">
    <source>
        <dbReference type="Google" id="ProtNLM"/>
    </source>
</evidence>
<keyword evidence="1" id="KW-1133">Transmembrane helix</keyword>
<sequence>MNSTVRISRIVSIYYLITGLGFSLSSDYYVTMVAHTSSDPVLINLSGMVHFFIGMTILVHHFKWKKPLQIAVSLSGVFFLLKGVFLIVLPELTLQTGNNPAQSPWIMSISFIGVGLLVGYFAYFRKYEDK</sequence>
<comment type="caution">
    <text evidence="2">The sequence shown here is derived from an EMBL/GenBank/DDBJ whole genome shotgun (WGS) entry which is preliminary data.</text>
</comment>
<dbReference type="EMBL" id="JBBAXC010000007">
    <property type="protein sequence ID" value="MEI5907503.1"/>
    <property type="molecule type" value="Genomic_DNA"/>
</dbReference>
<gene>
    <name evidence="2" type="ORF">WAK64_10580</name>
</gene>
<evidence type="ECO:0000313" key="2">
    <source>
        <dbReference type="EMBL" id="MEI5907503.1"/>
    </source>
</evidence>
<proteinExistence type="predicted"/>
<accession>A0ABU8HDR6</accession>